<organism evidence="2 3">
    <name type="scientific">Paracoccidioides brasiliensis</name>
    <dbReference type="NCBI Taxonomy" id="121759"/>
    <lineage>
        <taxon>Eukaryota</taxon>
        <taxon>Fungi</taxon>
        <taxon>Dikarya</taxon>
        <taxon>Ascomycota</taxon>
        <taxon>Pezizomycotina</taxon>
        <taxon>Eurotiomycetes</taxon>
        <taxon>Eurotiomycetidae</taxon>
        <taxon>Onygenales</taxon>
        <taxon>Ajellomycetaceae</taxon>
        <taxon>Paracoccidioides</taxon>
    </lineage>
</organism>
<feature type="region of interest" description="Disordered" evidence="1">
    <location>
        <begin position="75"/>
        <end position="103"/>
    </location>
</feature>
<evidence type="ECO:0000256" key="1">
    <source>
        <dbReference type="SAM" id="MobiDB-lite"/>
    </source>
</evidence>
<evidence type="ECO:0008006" key="4">
    <source>
        <dbReference type="Google" id="ProtNLM"/>
    </source>
</evidence>
<dbReference type="Proteomes" id="UP000242814">
    <property type="component" value="Unassembled WGS sequence"/>
</dbReference>
<accession>A0A1D2J6E3</accession>
<name>A0A1D2J6E3_PARBR</name>
<dbReference type="EMBL" id="LZYO01000405">
    <property type="protein sequence ID" value="ODH13887.1"/>
    <property type="molecule type" value="Genomic_DNA"/>
</dbReference>
<dbReference type="VEuPathDB" id="FungiDB:PABG_05634"/>
<proteinExistence type="predicted"/>
<feature type="compositionally biased region" description="Low complexity" evidence="1">
    <location>
        <begin position="83"/>
        <end position="95"/>
    </location>
</feature>
<evidence type="ECO:0000313" key="3">
    <source>
        <dbReference type="Proteomes" id="UP000242814"/>
    </source>
</evidence>
<dbReference type="VEuPathDB" id="FungiDB:PADG_05962"/>
<comment type="caution">
    <text evidence="2">The sequence shown here is derived from an EMBL/GenBank/DDBJ whole genome shotgun (WGS) entry which is preliminary data.</text>
</comment>
<protein>
    <recommendedName>
        <fullName evidence="4">N-acetyltransferase domain-containing protein</fullName>
    </recommendedName>
</protein>
<dbReference type="AlphaFoldDB" id="A0A1D2J6E3"/>
<sequence length="120" mass="13245">MFTIRPVRTPEDLSTAVSLIKPYMPGLDLSYQDFESEMAAHDQKPPQSQAQPQPLGCIALRPLCLQGQLDALPASPSQPKLYSSGNDGDAGASGSYAKPKDCERKRLYVTPPARGWERRW</sequence>
<gene>
    <name evidence="2" type="ORF">ACO22_06817</name>
</gene>
<reference evidence="2 3" key="1">
    <citation type="submission" date="2016-06" db="EMBL/GenBank/DDBJ databases">
        <authorList>
            <person name="Kjaerup R.B."/>
            <person name="Dalgaard T.S."/>
            <person name="Juul-Madsen H.R."/>
        </authorList>
    </citation>
    <scope>NUCLEOTIDE SEQUENCE [LARGE SCALE GENOMIC DNA]</scope>
    <source>
        <strain evidence="2 3">Pb300</strain>
    </source>
</reference>
<evidence type="ECO:0000313" key="2">
    <source>
        <dbReference type="EMBL" id="ODH13887.1"/>
    </source>
</evidence>